<dbReference type="EMBL" id="JABBVZ010000014">
    <property type="protein sequence ID" value="NMP21896.1"/>
    <property type="molecule type" value="Genomic_DNA"/>
</dbReference>
<name>A0A7Y0L373_9FIRM</name>
<dbReference type="RefSeq" id="WP_169097721.1">
    <property type="nucleotide sequence ID" value="NZ_JABBVZ010000014.1"/>
</dbReference>
<evidence type="ECO:0000313" key="1">
    <source>
        <dbReference type="EMBL" id="NMP21896.1"/>
    </source>
</evidence>
<protein>
    <submittedName>
        <fullName evidence="1">DUF1641 domain-containing protein</fullName>
    </submittedName>
</protein>
<organism evidence="1 2">
    <name type="scientific">Sulfobacillus harzensis</name>
    <dbReference type="NCBI Taxonomy" id="2729629"/>
    <lineage>
        <taxon>Bacteria</taxon>
        <taxon>Bacillati</taxon>
        <taxon>Bacillota</taxon>
        <taxon>Clostridia</taxon>
        <taxon>Eubacteriales</taxon>
        <taxon>Clostridiales Family XVII. Incertae Sedis</taxon>
        <taxon>Sulfobacillus</taxon>
    </lineage>
</organism>
<gene>
    <name evidence="1" type="ORF">HIJ39_05960</name>
</gene>
<reference evidence="1 2" key="1">
    <citation type="submission" date="2020-04" db="EMBL/GenBank/DDBJ databases">
        <authorList>
            <person name="Zhang R."/>
            <person name="Schippers A."/>
        </authorList>
    </citation>
    <scope>NUCLEOTIDE SEQUENCE [LARGE SCALE GENOMIC DNA]</scope>
    <source>
        <strain evidence="1 2">DSM 109850</strain>
    </source>
</reference>
<dbReference type="AlphaFoldDB" id="A0A7Y0L373"/>
<dbReference type="Proteomes" id="UP000533476">
    <property type="component" value="Unassembled WGS sequence"/>
</dbReference>
<comment type="caution">
    <text evidence="1">The sequence shown here is derived from an EMBL/GenBank/DDBJ whole genome shotgun (WGS) entry which is preliminary data.</text>
</comment>
<evidence type="ECO:0000313" key="2">
    <source>
        <dbReference type="Proteomes" id="UP000533476"/>
    </source>
</evidence>
<keyword evidence="2" id="KW-1185">Reference proteome</keyword>
<sequence length="257" mass="27514">MATIDVADETLQELTTLLAAVRDSATPGLAERISQMLVALGAVAAEVEPDRASLLVESAMQASDSLAKTLEQLDQWHRTGVWDSLAELVSLGAALKDSATPQIAERIASLAIGLGQVADEVGPGLVETVSAVERHGLVLRETIEEIARWHQDGTWETLTETVTLMRALNDSLTPHMVARTVEMVTTLGNALAEALDSGLLDFGIRLGEALAKANADASQDTTRVTAMGLVRSIKEPEMQRSVKLLMSLMRRLPAVVE</sequence>
<accession>A0A7Y0L373</accession>
<proteinExistence type="predicted"/>